<sequence>MFVVAGVIKTTGRKLDRENQPEHILEHLCLSSASLKPILWDGVREGERRGVASQLTKVSFRANKNRWITETVDGASYRTCLAEKSYVLKYQFSRERLALRRGGDTDTSSIVVFNT</sequence>
<gene>
    <name evidence="1" type="ORF">TMSB3V08_LOCUS1041</name>
</gene>
<accession>A0A7R9HJ19</accession>
<dbReference type="EMBL" id="OB792751">
    <property type="protein sequence ID" value="CAD7424076.1"/>
    <property type="molecule type" value="Genomic_DNA"/>
</dbReference>
<protein>
    <submittedName>
        <fullName evidence="1">Uncharacterized protein</fullName>
    </submittedName>
</protein>
<reference evidence="1" key="1">
    <citation type="submission" date="2020-11" db="EMBL/GenBank/DDBJ databases">
        <authorList>
            <person name="Tran Van P."/>
        </authorList>
    </citation>
    <scope>NUCLEOTIDE SEQUENCE</scope>
</reference>
<evidence type="ECO:0000313" key="1">
    <source>
        <dbReference type="EMBL" id="CAD7424076.1"/>
    </source>
</evidence>
<name>A0A7R9HJ19_9NEOP</name>
<organism evidence="1">
    <name type="scientific">Timema monikensis</name>
    <dbReference type="NCBI Taxonomy" id="170555"/>
    <lineage>
        <taxon>Eukaryota</taxon>
        <taxon>Metazoa</taxon>
        <taxon>Ecdysozoa</taxon>
        <taxon>Arthropoda</taxon>
        <taxon>Hexapoda</taxon>
        <taxon>Insecta</taxon>
        <taxon>Pterygota</taxon>
        <taxon>Neoptera</taxon>
        <taxon>Polyneoptera</taxon>
        <taxon>Phasmatodea</taxon>
        <taxon>Timematodea</taxon>
        <taxon>Timematoidea</taxon>
        <taxon>Timematidae</taxon>
        <taxon>Timema</taxon>
    </lineage>
</organism>
<dbReference type="AlphaFoldDB" id="A0A7R9HJ19"/>
<proteinExistence type="predicted"/>